<gene>
    <name evidence="1" type="ORF">H9L12_09185</name>
</gene>
<sequence>MIHFIPESPESATAVPGPYADAVARLASIRHALACVEQVAGEMPSDRDSEARLAVRWPSASPAARRCFEARSARAAQGAAAGLEAIAAQHDRGFEANPKATARLLKDIEAGLDDIDVLFSL</sequence>
<dbReference type="Proteomes" id="UP000515955">
    <property type="component" value="Chromosome"/>
</dbReference>
<dbReference type="KEGG" id="srhi:H9L12_09185"/>
<dbReference type="AlphaFoldDB" id="A0A7G9S9G4"/>
<accession>A0A7G9S9G4</accession>
<keyword evidence="2" id="KW-1185">Reference proteome</keyword>
<dbReference type="EMBL" id="CP060717">
    <property type="protein sequence ID" value="QNN64489.1"/>
    <property type="molecule type" value="Genomic_DNA"/>
</dbReference>
<reference evidence="1 2" key="1">
    <citation type="submission" date="2020-08" db="EMBL/GenBank/DDBJ databases">
        <title>Genome sequence of Sphingomonas rhizophila KACC 19189T.</title>
        <authorList>
            <person name="Hyun D.-W."/>
            <person name="Bae J.-W."/>
        </authorList>
    </citation>
    <scope>NUCLEOTIDE SEQUENCE [LARGE SCALE GENOMIC DNA]</scope>
    <source>
        <strain evidence="1 2">KACC 19189</strain>
    </source>
</reference>
<evidence type="ECO:0000313" key="1">
    <source>
        <dbReference type="EMBL" id="QNN64489.1"/>
    </source>
</evidence>
<name>A0A7G9S9G4_9SPHN</name>
<protein>
    <submittedName>
        <fullName evidence="1">Uncharacterized protein</fullName>
    </submittedName>
</protein>
<organism evidence="1 2">
    <name type="scientific">Sphingomonas rhizophila</name>
    <dbReference type="NCBI Taxonomy" id="2071607"/>
    <lineage>
        <taxon>Bacteria</taxon>
        <taxon>Pseudomonadati</taxon>
        <taxon>Pseudomonadota</taxon>
        <taxon>Alphaproteobacteria</taxon>
        <taxon>Sphingomonadales</taxon>
        <taxon>Sphingomonadaceae</taxon>
        <taxon>Sphingomonas</taxon>
    </lineage>
</organism>
<proteinExistence type="predicted"/>
<evidence type="ECO:0000313" key="2">
    <source>
        <dbReference type="Proteomes" id="UP000515955"/>
    </source>
</evidence>
<dbReference type="RefSeq" id="WP_187541488.1">
    <property type="nucleotide sequence ID" value="NZ_CP060717.1"/>
</dbReference>